<reference evidence="1 2" key="1">
    <citation type="submission" date="2020-09" db="EMBL/GenBank/DDBJ databases">
        <title>Novel species of Mucilaginibacter isolated from a glacier on the Tibetan Plateau.</title>
        <authorList>
            <person name="Liu Q."/>
            <person name="Xin Y.-H."/>
        </authorList>
    </citation>
    <scope>NUCLEOTIDE SEQUENCE [LARGE SCALE GENOMIC DNA]</scope>
    <source>
        <strain evidence="1 2">ZT4R22</strain>
    </source>
</reference>
<dbReference type="EMBL" id="JACWMY010000008">
    <property type="protein sequence ID" value="MBD1365498.1"/>
    <property type="molecule type" value="Genomic_DNA"/>
</dbReference>
<evidence type="ECO:0000313" key="2">
    <source>
        <dbReference type="Proteomes" id="UP000606600"/>
    </source>
</evidence>
<comment type="caution">
    <text evidence="1">The sequence shown here is derived from an EMBL/GenBank/DDBJ whole genome shotgun (WGS) entry which is preliminary data.</text>
</comment>
<name>A0ABR7WT64_9SPHI</name>
<dbReference type="Proteomes" id="UP000606600">
    <property type="component" value="Unassembled WGS sequence"/>
</dbReference>
<gene>
    <name evidence="1" type="ORF">IDJ77_16910</name>
</gene>
<dbReference type="Gene3D" id="3.40.50.300">
    <property type="entry name" value="P-loop containing nucleotide triphosphate hydrolases"/>
    <property type="match status" value="1"/>
</dbReference>
<dbReference type="InterPro" id="IPR027417">
    <property type="entry name" value="P-loop_NTPase"/>
</dbReference>
<proteinExistence type="predicted"/>
<evidence type="ECO:0000313" key="1">
    <source>
        <dbReference type="EMBL" id="MBD1365498.1"/>
    </source>
</evidence>
<keyword evidence="2" id="KW-1185">Reference proteome</keyword>
<accession>A0ABR7WT64</accession>
<protein>
    <submittedName>
        <fullName evidence="1">AAA family ATPase</fullName>
    </submittedName>
</protein>
<organism evidence="1 2">
    <name type="scientific">Mucilaginibacter pankratovii</name>
    <dbReference type="NCBI Taxonomy" id="2772110"/>
    <lineage>
        <taxon>Bacteria</taxon>
        <taxon>Pseudomonadati</taxon>
        <taxon>Bacteroidota</taxon>
        <taxon>Sphingobacteriia</taxon>
        <taxon>Sphingobacteriales</taxon>
        <taxon>Sphingobacteriaceae</taxon>
        <taxon>Mucilaginibacter</taxon>
    </lineage>
</organism>
<dbReference type="SUPFAM" id="SSF52540">
    <property type="entry name" value="P-loop containing nucleoside triphosphate hydrolases"/>
    <property type="match status" value="1"/>
</dbReference>
<sequence length="382" mass="42336">MTPIFNIQTGSYWLQQELGKPRPHQLFGQFWHQHELCILFADTNIGKSILAVQLGDSLSKAEPIGPFATTPQALTVLYVDLELSAGQFAMRYTSADGETYPFAHNFHRAEFDTAVHLPDEGQPLEQLAAAALEQAVTATGAQVLIIDNITSLGNNTENAAGALPLMRHLNRLKNRHALSILVLAHTPKRNPYNPISRNDLQGSKMIINFADSAFAIGESHTQPGHRYLKQIKQRSGQEAYGAQNVCLLKKQRTGASLYFDFEGYANEAEHLRRPSLQQREEMARRAAELSKEGKTQRQIATELRVALSTANKLLHMGGADPAANEPIPPEKELTMRAQDAFPGITPDAAAKMRAQGGVVRRDATCTRPDGSRYTEPRYYRII</sequence>
<dbReference type="Pfam" id="PF13481">
    <property type="entry name" value="AAA_25"/>
    <property type="match status" value="1"/>
</dbReference>
<dbReference type="RefSeq" id="WP_191190149.1">
    <property type="nucleotide sequence ID" value="NZ_JACWMY010000008.1"/>
</dbReference>